<dbReference type="InterPro" id="IPR036322">
    <property type="entry name" value="WD40_repeat_dom_sf"/>
</dbReference>
<protein>
    <submittedName>
        <fullName evidence="2">Uncharacterized protein</fullName>
    </submittedName>
</protein>
<dbReference type="EMBL" id="LT552482">
    <property type="protein sequence ID" value="SAL99114.1"/>
    <property type="molecule type" value="Genomic_DNA"/>
</dbReference>
<keyword evidence="3" id="KW-1185">Reference proteome</keyword>
<evidence type="ECO:0000313" key="2">
    <source>
        <dbReference type="EMBL" id="SAL99114.1"/>
    </source>
</evidence>
<evidence type="ECO:0000313" key="3">
    <source>
        <dbReference type="Proteomes" id="UP000078561"/>
    </source>
</evidence>
<dbReference type="SMART" id="SM00320">
    <property type="entry name" value="WD40"/>
    <property type="match status" value="3"/>
</dbReference>
<dbReference type="SUPFAM" id="SSF50978">
    <property type="entry name" value="WD40 repeat-like"/>
    <property type="match status" value="1"/>
</dbReference>
<evidence type="ECO:0000256" key="1">
    <source>
        <dbReference type="SAM" id="MobiDB-lite"/>
    </source>
</evidence>
<dbReference type="InterPro" id="IPR001680">
    <property type="entry name" value="WD40_rpt"/>
</dbReference>
<dbReference type="OrthoDB" id="1897642at2759"/>
<dbReference type="PANTHER" id="PTHR47232">
    <property type="entry name" value="TRANSDUCIN FAMILY PROTEIN / WD-40 REPEAT FAMILY PROTEIN"/>
    <property type="match status" value="1"/>
</dbReference>
<dbReference type="STRING" id="4829.A0A163JG41"/>
<feature type="region of interest" description="Disordered" evidence="1">
    <location>
        <begin position="1"/>
        <end position="48"/>
    </location>
</feature>
<organism evidence="2">
    <name type="scientific">Absidia glauca</name>
    <name type="common">Pin mould</name>
    <dbReference type="NCBI Taxonomy" id="4829"/>
    <lineage>
        <taxon>Eukaryota</taxon>
        <taxon>Fungi</taxon>
        <taxon>Fungi incertae sedis</taxon>
        <taxon>Mucoromycota</taxon>
        <taxon>Mucoromycotina</taxon>
        <taxon>Mucoromycetes</taxon>
        <taxon>Mucorales</taxon>
        <taxon>Cunninghamellaceae</taxon>
        <taxon>Absidia</taxon>
    </lineage>
</organism>
<dbReference type="OMA" id="GFESICA"/>
<feature type="compositionally biased region" description="Polar residues" evidence="1">
    <location>
        <begin position="166"/>
        <end position="192"/>
    </location>
</feature>
<dbReference type="Gene3D" id="2.130.10.10">
    <property type="entry name" value="YVTN repeat-like/Quinoprotein amine dehydrogenase"/>
    <property type="match status" value="1"/>
</dbReference>
<name>A0A163JG41_ABSGL</name>
<feature type="region of interest" description="Disordered" evidence="1">
    <location>
        <begin position="134"/>
        <end position="192"/>
    </location>
</feature>
<gene>
    <name evidence="2" type="primary">ABSGL_04695.1 scaffold 5764</name>
</gene>
<dbReference type="InterPro" id="IPR015943">
    <property type="entry name" value="WD40/YVTN_repeat-like_dom_sf"/>
</dbReference>
<dbReference type="AlphaFoldDB" id="A0A163JG41"/>
<proteinExistence type="predicted"/>
<dbReference type="PANTHER" id="PTHR47232:SF1">
    <property type="entry name" value="TRANSDUCIN FAMILY PROTEIN _ WD-40 REPEAT FAMILY PROTEIN"/>
    <property type="match status" value="1"/>
</dbReference>
<dbReference type="InParanoid" id="A0A163JG41"/>
<accession>A0A163JG41</accession>
<sequence>MLPRSFLSASSLKNGLDDSPSIGTKRQRHSIDDIESIDVDSASDSSIDNDTDLSDIYQSYSEAYLHNDINTLLNQKTLTLDTSIKKDTVKLAKLTRLMMLKQQQQHLNSSSLSPAPLGDQLKLPARIGRRRAEHQPEAPLFHHPTIPSVPKSNHPPTPSLPLSTPARTTQNSTPSGRFNAESSRTVRSNSSAHNNLAYKDTFDVVMRQKQNVTKDAFDRKARRLLCTKSDNITQQNDLEDLMVSCSLNGELQFWNGNDKQQIDKLGSAVIYKDTWVGDMCWTSPTTLTLIPSTRSGVENKDSAIVVDLTSVKRNSVKGDIQAMAAIPHQKGFESICAVNTGHRGGGAASNERISFVTAGADKTVYLWNLTRNSRDDSYEEATHRLDIKHTNKVPALCFDKTRNRLYTGGMDQRFFIFDLETSRVTSQLNLGACMHNIQANSANPNHLLITFGKQSNQFAIFDQREPHSSGLKLTFGSSDADKVDGHAKPDWHKGGNIVLFGSTTSPRLNFWDIRYANVANGPSYSISLESGGNHRVLQSVFFPNRNTIASVTSGRSLFWMDYTLGSNCKPSTLL</sequence>
<reference evidence="2" key="1">
    <citation type="submission" date="2016-04" db="EMBL/GenBank/DDBJ databases">
        <authorList>
            <person name="Evans L.H."/>
            <person name="Alamgir A."/>
            <person name="Owens N."/>
            <person name="Weber N.D."/>
            <person name="Virtaneva K."/>
            <person name="Barbian K."/>
            <person name="Babar A."/>
            <person name="Rosenke K."/>
        </authorList>
    </citation>
    <scope>NUCLEOTIDE SEQUENCE [LARGE SCALE GENOMIC DNA]</scope>
    <source>
        <strain evidence="2">CBS 101.48</strain>
    </source>
</reference>
<dbReference type="Proteomes" id="UP000078561">
    <property type="component" value="Unassembled WGS sequence"/>
</dbReference>